<dbReference type="GeneID" id="111121471"/>
<dbReference type="Proteomes" id="UP000694844">
    <property type="component" value="Chromosome 2"/>
</dbReference>
<dbReference type="RefSeq" id="XP_022318478.1">
    <property type="nucleotide sequence ID" value="XM_022462770.1"/>
</dbReference>
<gene>
    <name evidence="3" type="primary">LOC111121471</name>
</gene>
<evidence type="ECO:0000313" key="3">
    <source>
        <dbReference type="RefSeq" id="XP_022318478.1"/>
    </source>
</evidence>
<feature type="region of interest" description="Disordered" evidence="1">
    <location>
        <begin position="1"/>
        <end position="33"/>
    </location>
</feature>
<name>A0A8B8CRN1_CRAVI</name>
<dbReference type="AlphaFoldDB" id="A0A8B8CRN1"/>
<evidence type="ECO:0000313" key="2">
    <source>
        <dbReference type="Proteomes" id="UP000694844"/>
    </source>
</evidence>
<dbReference type="OrthoDB" id="6145838at2759"/>
<keyword evidence="2" id="KW-1185">Reference proteome</keyword>
<protein>
    <submittedName>
        <fullName evidence="3">Uncharacterized protein LOC111121471 isoform X2</fullName>
    </submittedName>
</protein>
<sequence>MERSTVPLRHSGSQGSVRLPRRFAVPGSGDDSPDRLADLTRALCWIRQELKNRVPRHEIMSSTSSLQSTSSSVDITMENYGVRTATSATLLQECEDCVEDTISFSRPRTSSMKTIRDLAALARRRGSKEMI</sequence>
<accession>A0A8B8CRN1</accession>
<reference evidence="3" key="1">
    <citation type="submission" date="2025-08" db="UniProtKB">
        <authorList>
            <consortium name="RefSeq"/>
        </authorList>
    </citation>
    <scope>IDENTIFICATION</scope>
    <source>
        <tissue evidence="3">Whole sample</tissue>
    </source>
</reference>
<proteinExistence type="predicted"/>
<organism evidence="2 3">
    <name type="scientific">Crassostrea virginica</name>
    <name type="common">Eastern oyster</name>
    <dbReference type="NCBI Taxonomy" id="6565"/>
    <lineage>
        <taxon>Eukaryota</taxon>
        <taxon>Metazoa</taxon>
        <taxon>Spiralia</taxon>
        <taxon>Lophotrochozoa</taxon>
        <taxon>Mollusca</taxon>
        <taxon>Bivalvia</taxon>
        <taxon>Autobranchia</taxon>
        <taxon>Pteriomorphia</taxon>
        <taxon>Ostreida</taxon>
        <taxon>Ostreoidea</taxon>
        <taxon>Ostreidae</taxon>
        <taxon>Crassostrea</taxon>
    </lineage>
</organism>
<evidence type="ECO:0000256" key="1">
    <source>
        <dbReference type="SAM" id="MobiDB-lite"/>
    </source>
</evidence>